<organism evidence="1 2">
    <name type="scientific">Otus sunia</name>
    <name type="common">Oriental scops-owl</name>
    <dbReference type="NCBI Taxonomy" id="257818"/>
    <lineage>
        <taxon>Eukaryota</taxon>
        <taxon>Metazoa</taxon>
        <taxon>Chordata</taxon>
        <taxon>Craniata</taxon>
        <taxon>Vertebrata</taxon>
        <taxon>Euteleostomi</taxon>
        <taxon>Archelosauria</taxon>
        <taxon>Archosauria</taxon>
        <taxon>Dinosauria</taxon>
        <taxon>Saurischia</taxon>
        <taxon>Theropoda</taxon>
        <taxon>Coelurosauria</taxon>
        <taxon>Aves</taxon>
        <taxon>Neognathae</taxon>
        <taxon>Neoaves</taxon>
        <taxon>Telluraves</taxon>
        <taxon>Strigiformes</taxon>
        <taxon>Strigidae</taxon>
        <taxon>Otus</taxon>
    </lineage>
</organism>
<proteinExistence type="predicted"/>
<reference evidence="1" key="2">
    <citation type="submission" date="2025-09" db="UniProtKB">
        <authorList>
            <consortium name="Ensembl"/>
        </authorList>
    </citation>
    <scope>IDENTIFICATION</scope>
</reference>
<accession>A0A8C8ASI6</accession>
<protein>
    <submittedName>
        <fullName evidence="1">Uncharacterized protein</fullName>
    </submittedName>
</protein>
<reference evidence="1" key="1">
    <citation type="submission" date="2025-08" db="UniProtKB">
        <authorList>
            <consortium name="Ensembl"/>
        </authorList>
    </citation>
    <scope>IDENTIFICATION</scope>
</reference>
<evidence type="ECO:0000313" key="2">
    <source>
        <dbReference type="Proteomes" id="UP000694552"/>
    </source>
</evidence>
<dbReference type="Ensembl" id="ENSOSUT00000009746.1">
    <property type="protein sequence ID" value="ENSOSUP00000009415.1"/>
    <property type="gene ID" value="ENSOSUG00000006909.1"/>
</dbReference>
<dbReference type="Proteomes" id="UP000694552">
    <property type="component" value="Unplaced"/>
</dbReference>
<name>A0A8C8ASI6_9STRI</name>
<keyword evidence="2" id="KW-1185">Reference proteome</keyword>
<evidence type="ECO:0000313" key="1">
    <source>
        <dbReference type="Ensembl" id="ENSOSUP00000009415.1"/>
    </source>
</evidence>
<dbReference type="AlphaFoldDB" id="A0A8C8ASI6"/>
<sequence length="109" mass="12581">HSGTNSKLVYNMHLPRYLLTYQHKAMSATHKFQHVPVKHIVIGEPLSIRIVRFVIKTQRTAEIQVCGKFSCNKRKPVFSFSFTFAFLNSESQKKKKITNHPKPNKQGIS</sequence>